<dbReference type="SMART" id="SM00503">
    <property type="entry name" value="SynN"/>
    <property type="match status" value="1"/>
</dbReference>
<dbReference type="OrthoDB" id="364348at2759"/>
<dbReference type="InterPro" id="IPR006011">
    <property type="entry name" value="Syntaxin_N"/>
</dbReference>
<protein>
    <submittedName>
        <fullName evidence="5">t-SNARE</fullName>
    </submittedName>
</protein>
<dbReference type="GO" id="GO:0006886">
    <property type="term" value="P:intracellular protein transport"/>
    <property type="evidence" value="ECO:0007669"/>
    <property type="project" value="InterPro"/>
</dbReference>
<dbReference type="CDD" id="cd15840">
    <property type="entry name" value="SNARE_Qa"/>
    <property type="match status" value="1"/>
</dbReference>
<sequence length="283" mass="32267">MRLAAVVLNRPCSAKRGNYGQQQQQGSGLSDEEQLYKKTVQGLSQKIFRINASVANIRQLVGQLGTSRDTARLRQDIHNKMENTRELVKSTASELKSLSEFQKEPSKRKQRRLEQQKLTSDFQKTVEQYQAIQRVSAEASREYVDRARHAIEVQHDTAAQDDEVDESNPLLGEQRHVQLRVLDNEVEYNEALINERESEINEIEQGIVELNEIFRDLGTIVTEQQSLLDNIETNVQSVAVNVHAASEELTTASEYQRRSNRTKCCILMFAVIFLIVILLIALS</sequence>
<dbReference type="GO" id="GO:0006896">
    <property type="term" value="P:Golgi to vacuole transport"/>
    <property type="evidence" value="ECO:0007669"/>
    <property type="project" value="TreeGrafter"/>
</dbReference>
<dbReference type="GO" id="GO:0006906">
    <property type="term" value="P:vesicle fusion"/>
    <property type="evidence" value="ECO:0007669"/>
    <property type="project" value="TreeGrafter"/>
</dbReference>
<proteinExistence type="inferred from homology"/>
<dbReference type="InterPro" id="IPR000727">
    <property type="entry name" value="T_SNARE_dom"/>
</dbReference>
<comment type="similarity">
    <text evidence="1 2">Belongs to the syntaxin family.</text>
</comment>
<organism evidence="5 6">
    <name type="scientific">Linderina pennispora</name>
    <dbReference type="NCBI Taxonomy" id="61395"/>
    <lineage>
        <taxon>Eukaryota</taxon>
        <taxon>Fungi</taxon>
        <taxon>Fungi incertae sedis</taxon>
        <taxon>Zoopagomycota</taxon>
        <taxon>Kickxellomycotina</taxon>
        <taxon>Kickxellomycetes</taxon>
        <taxon>Kickxellales</taxon>
        <taxon>Kickxellaceae</taxon>
        <taxon>Linderina</taxon>
    </lineage>
</organism>
<dbReference type="InterPro" id="IPR006012">
    <property type="entry name" value="Syntaxin/epimorphin_CS"/>
</dbReference>
<dbReference type="EMBL" id="MCFD01000005">
    <property type="protein sequence ID" value="ORX70981.1"/>
    <property type="molecule type" value="Genomic_DNA"/>
</dbReference>
<feature type="domain" description="T-SNARE coiled-coil homology" evidence="4">
    <location>
        <begin position="190"/>
        <end position="252"/>
    </location>
</feature>
<dbReference type="SMART" id="SM00397">
    <property type="entry name" value="t_SNARE"/>
    <property type="match status" value="1"/>
</dbReference>
<dbReference type="Pfam" id="PF14523">
    <property type="entry name" value="Syntaxin_2"/>
    <property type="match status" value="1"/>
</dbReference>
<dbReference type="PROSITE" id="PS00914">
    <property type="entry name" value="SYNTAXIN"/>
    <property type="match status" value="1"/>
</dbReference>
<evidence type="ECO:0000256" key="1">
    <source>
        <dbReference type="ARBA" id="ARBA00009063"/>
    </source>
</evidence>
<keyword evidence="3" id="KW-0812">Transmembrane</keyword>
<dbReference type="GeneID" id="63800130"/>
<dbReference type="SUPFAM" id="SSF47661">
    <property type="entry name" value="t-snare proteins"/>
    <property type="match status" value="1"/>
</dbReference>
<evidence type="ECO:0000313" key="6">
    <source>
        <dbReference type="Proteomes" id="UP000193922"/>
    </source>
</evidence>
<dbReference type="FunFam" id="1.20.5.110:FF:000059">
    <property type="entry name" value="Related to syntaxin 12"/>
    <property type="match status" value="1"/>
</dbReference>
<gene>
    <name evidence="5" type="ORF">DL89DRAFT_144359</name>
</gene>
<name>A0A1Y1WBQ7_9FUNG</name>
<dbReference type="GO" id="GO:0012505">
    <property type="term" value="C:endomembrane system"/>
    <property type="evidence" value="ECO:0007669"/>
    <property type="project" value="TreeGrafter"/>
</dbReference>
<dbReference type="InterPro" id="IPR045242">
    <property type="entry name" value="Syntaxin"/>
</dbReference>
<dbReference type="PANTHER" id="PTHR19957:SF38">
    <property type="entry name" value="LD27581P"/>
    <property type="match status" value="1"/>
</dbReference>
<dbReference type="STRING" id="61395.A0A1Y1WBQ7"/>
<dbReference type="GO" id="GO:0000149">
    <property type="term" value="F:SNARE binding"/>
    <property type="evidence" value="ECO:0007669"/>
    <property type="project" value="TreeGrafter"/>
</dbReference>
<evidence type="ECO:0000313" key="5">
    <source>
        <dbReference type="EMBL" id="ORX70981.1"/>
    </source>
</evidence>
<comment type="caution">
    <text evidence="5">The sequence shown here is derived from an EMBL/GenBank/DDBJ whole genome shotgun (WGS) entry which is preliminary data.</text>
</comment>
<accession>A0A1Y1WBQ7</accession>
<dbReference type="RefSeq" id="XP_040744560.1">
    <property type="nucleotide sequence ID" value="XM_040883482.1"/>
</dbReference>
<dbReference type="GO" id="GO:0005484">
    <property type="term" value="F:SNAP receptor activity"/>
    <property type="evidence" value="ECO:0007669"/>
    <property type="project" value="InterPro"/>
</dbReference>
<feature type="transmembrane region" description="Helical" evidence="3">
    <location>
        <begin position="264"/>
        <end position="282"/>
    </location>
</feature>
<dbReference type="PANTHER" id="PTHR19957">
    <property type="entry name" value="SYNTAXIN"/>
    <property type="match status" value="1"/>
</dbReference>
<dbReference type="InterPro" id="IPR010989">
    <property type="entry name" value="SNARE"/>
</dbReference>
<keyword evidence="3" id="KW-0472">Membrane</keyword>
<dbReference type="Pfam" id="PF05739">
    <property type="entry name" value="SNARE"/>
    <property type="match status" value="1"/>
</dbReference>
<evidence type="ECO:0000256" key="2">
    <source>
        <dbReference type="RuleBase" id="RU003858"/>
    </source>
</evidence>
<dbReference type="GO" id="GO:0048278">
    <property type="term" value="P:vesicle docking"/>
    <property type="evidence" value="ECO:0007669"/>
    <property type="project" value="TreeGrafter"/>
</dbReference>
<reference evidence="5 6" key="1">
    <citation type="submission" date="2016-07" db="EMBL/GenBank/DDBJ databases">
        <title>Pervasive Adenine N6-methylation of Active Genes in Fungi.</title>
        <authorList>
            <consortium name="DOE Joint Genome Institute"/>
            <person name="Mondo S.J."/>
            <person name="Dannebaum R.O."/>
            <person name="Kuo R.C."/>
            <person name="Labutti K."/>
            <person name="Haridas S."/>
            <person name="Kuo A."/>
            <person name="Salamov A."/>
            <person name="Ahrendt S.R."/>
            <person name="Lipzen A."/>
            <person name="Sullivan W."/>
            <person name="Andreopoulos W.B."/>
            <person name="Clum A."/>
            <person name="Lindquist E."/>
            <person name="Daum C."/>
            <person name="Ramamoorthy G.K."/>
            <person name="Gryganskyi A."/>
            <person name="Culley D."/>
            <person name="Magnuson J.K."/>
            <person name="James T.Y."/>
            <person name="O'Malley M.A."/>
            <person name="Stajich J.E."/>
            <person name="Spatafora J.W."/>
            <person name="Visel A."/>
            <person name="Grigoriev I.V."/>
        </authorList>
    </citation>
    <scope>NUCLEOTIDE SEQUENCE [LARGE SCALE GENOMIC DNA]</scope>
    <source>
        <strain evidence="5 6">ATCC 12442</strain>
    </source>
</reference>
<keyword evidence="6" id="KW-1185">Reference proteome</keyword>
<keyword evidence="3" id="KW-1133">Transmembrane helix</keyword>
<dbReference type="Gene3D" id="1.20.58.70">
    <property type="match status" value="1"/>
</dbReference>
<dbReference type="GO" id="GO:0031201">
    <property type="term" value="C:SNARE complex"/>
    <property type="evidence" value="ECO:0007669"/>
    <property type="project" value="TreeGrafter"/>
</dbReference>
<dbReference type="Proteomes" id="UP000193922">
    <property type="component" value="Unassembled WGS sequence"/>
</dbReference>
<dbReference type="Gene3D" id="1.20.5.110">
    <property type="match status" value="1"/>
</dbReference>
<dbReference type="AlphaFoldDB" id="A0A1Y1WBQ7"/>
<dbReference type="PROSITE" id="PS50192">
    <property type="entry name" value="T_SNARE"/>
    <property type="match status" value="1"/>
</dbReference>
<evidence type="ECO:0000256" key="3">
    <source>
        <dbReference type="SAM" id="Phobius"/>
    </source>
</evidence>
<evidence type="ECO:0000259" key="4">
    <source>
        <dbReference type="PROSITE" id="PS50192"/>
    </source>
</evidence>